<dbReference type="Proteomes" id="UP001172083">
    <property type="component" value="Unassembled WGS sequence"/>
</dbReference>
<dbReference type="PROSITE" id="PS51257">
    <property type="entry name" value="PROKAR_LIPOPROTEIN"/>
    <property type="match status" value="1"/>
</dbReference>
<gene>
    <name evidence="4" type="ORF">QQ020_18120</name>
</gene>
<comment type="caution">
    <text evidence="4">The sequence shown here is derived from an EMBL/GenBank/DDBJ whole genome shotgun (WGS) entry which is preliminary data.</text>
</comment>
<dbReference type="Pfam" id="PF02638">
    <property type="entry name" value="GHL10"/>
    <property type="match status" value="1"/>
</dbReference>
<evidence type="ECO:0000256" key="1">
    <source>
        <dbReference type="ARBA" id="ARBA00022729"/>
    </source>
</evidence>
<feature type="domain" description="Glycosyl hydrolase-like 10" evidence="3">
    <location>
        <begin position="105"/>
        <end position="325"/>
    </location>
</feature>
<dbReference type="Gene3D" id="3.20.20.80">
    <property type="entry name" value="Glycosidases"/>
    <property type="match status" value="1"/>
</dbReference>
<dbReference type="SUPFAM" id="SSF51445">
    <property type="entry name" value="(Trans)glycosidases"/>
    <property type="match status" value="1"/>
</dbReference>
<dbReference type="PANTHER" id="PTHR43405:SF1">
    <property type="entry name" value="GLYCOSYL HYDROLASE DIGH"/>
    <property type="match status" value="1"/>
</dbReference>
<feature type="chain" id="PRO_5047532036" evidence="2">
    <location>
        <begin position="19"/>
        <end position="390"/>
    </location>
</feature>
<reference evidence="4" key="1">
    <citation type="submission" date="2023-06" db="EMBL/GenBank/DDBJ databases">
        <title>Genomic of Agaribacillus aureum.</title>
        <authorList>
            <person name="Wang G."/>
        </authorList>
    </citation>
    <scope>NUCLEOTIDE SEQUENCE</scope>
    <source>
        <strain evidence="4">BMA12</strain>
    </source>
</reference>
<evidence type="ECO:0000256" key="2">
    <source>
        <dbReference type="SAM" id="SignalP"/>
    </source>
</evidence>
<keyword evidence="5" id="KW-1185">Reference proteome</keyword>
<protein>
    <submittedName>
        <fullName evidence="4">Family 10 glycosylhydrolase</fullName>
    </submittedName>
</protein>
<organism evidence="4 5">
    <name type="scientific">Agaribacillus aureus</name>
    <dbReference type="NCBI Taxonomy" id="3051825"/>
    <lineage>
        <taxon>Bacteria</taxon>
        <taxon>Pseudomonadati</taxon>
        <taxon>Bacteroidota</taxon>
        <taxon>Cytophagia</taxon>
        <taxon>Cytophagales</taxon>
        <taxon>Splendidivirgaceae</taxon>
        <taxon>Agaribacillus</taxon>
    </lineage>
</organism>
<dbReference type="EMBL" id="JAUJEB010000004">
    <property type="protein sequence ID" value="MDN5213998.1"/>
    <property type="molecule type" value="Genomic_DNA"/>
</dbReference>
<dbReference type="InterPro" id="IPR017853">
    <property type="entry name" value="GH"/>
</dbReference>
<sequence length="390" mass="44567">MKKRVFLKKAGIGSLALANASLLGMSCSNKKTADATTDEKPVLSPKSSKNWAWISPPANWNREDWQAKLAQAKASGFDALVLNVYNSHVAFFENDRIPVKEAIAEKVIPLCKEAGLEFHAWMFTMPCNIEKIVKRHPDWFAVNGLGESAATKPAYVDYYKFLCPCHPEAQEFVKNNVKSIAEIDGIDGVHFDYVRLPDVILAEGLQPKYDIVQDKEYPQYDYCYSEFCRNLFKEKTGIDPLKDLEDPSAHQEWRQFRYDSITNLVNNQLVPEVKSRNKMVTAAVFPNWESVRQQWHRWDLDAFLPMLYHNFYNADIDFIREHTKKGLERLKNANNDKPIYSGIFLSALKPDELEIANQMAREGGAGGISIFALEQASDEYMQRFAQVLAH</sequence>
<keyword evidence="1 2" id="KW-0732">Signal</keyword>
<dbReference type="PANTHER" id="PTHR43405">
    <property type="entry name" value="GLYCOSYL HYDROLASE DIGH"/>
    <property type="match status" value="1"/>
</dbReference>
<dbReference type="InterPro" id="IPR052177">
    <property type="entry name" value="Divisome_Glycosyl_Hydrolase"/>
</dbReference>
<proteinExistence type="predicted"/>
<dbReference type="InterPro" id="IPR003790">
    <property type="entry name" value="GHL10"/>
</dbReference>
<feature type="signal peptide" evidence="2">
    <location>
        <begin position="1"/>
        <end position="18"/>
    </location>
</feature>
<dbReference type="RefSeq" id="WP_346759336.1">
    <property type="nucleotide sequence ID" value="NZ_JAUJEB010000004.1"/>
</dbReference>
<evidence type="ECO:0000313" key="5">
    <source>
        <dbReference type="Proteomes" id="UP001172083"/>
    </source>
</evidence>
<name>A0ABT8L8I6_9BACT</name>
<accession>A0ABT8L8I6</accession>
<evidence type="ECO:0000313" key="4">
    <source>
        <dbReference type="EMBL" id="MDN5213998.1"/>
    </source>
</evidence>
<evidence type="ECO:0000259" key="3">
    <source>
        <dbReference type="Pfam" id="PF02638"/>
    </source>
</evidence>